<keyword evidence="3" id="KW-0808">Transferase</keyword>
<dbReference type="InterPro" id="IPR027351">
    <property type="entry name" value="(+)RNA_virus_helicase_core_dom"/>
</dbReference>
<evidence type="ECO:0000256" key="1">
    <source>
        <dbReference type="ARBA" id="ARBA00008513"/>
    </source>
</evidence>
<dbReference type="Pfam" id="PF00978">
    <property type="entry name" value="RdRP_2"/>
    <property type="match status" value="1"/>
</dbReference>
<evidence type="ECO:0000313" key="14">
    <source>
        <dbReference type="EMBL" id="QQV74413.1"/>
    </source>
</evidence>
<dbReference type="GO" id="GO:0016556">
    <property type="term" value="P:mRNA modification"/>
    <property type="evidence" value="ECO:0007669"/>
    <property type="project" value="InterPro"/>
</dbReference>
<evidence type="ECO:0000256" key="7">
    <source>
        <dbReference type="ARBA" id="ARBA00022840"/>
    </source>
</evidence>
<dbReference type="GO" id="GO:0008174">
    <property type="term" value="F:mRNA methyltransferase activity"/>
    <property type="evidence" value="ECO:0007669"/>
    <property type="project" value="UniProtKB-UniRule"/>
</dbReference>
<reference evidence="14" key="1">
    <citation type="submission" date="2020-02" db="EMBL/GenBank/DDBJ databases">
        <title>Development of multiplex RT-PCR based diagnostic procedures for detecting eight viruses and one viroid in the potato nuclear stocks certification program.</title>
        <authorList>
            <person name="Yan S."/>
            <person name="Mathuresh S."/>
            <person name="Quilty P.J."/>
            <person name="Xu H."/>
        </authorList>
    </citation>
    <scope>NUCLEOTIDE SEQUENCE</scope>
    <source>
        <strain evidence="14">K</strain>
    </source>
</reference>
<feature type="domain" description="RdRp catalytic" evidence="9">
    <location>
        <begin position="1749"/>
        <end position="1856"/>
    </location>
</feature>
<dbReference type="Pfam" id="PF05379">
    <property type="entry name" value="Peptidase_C23"/>
    <property type="match status" value="1"/>
</dbReference>
<dbReference type="InterPro" id="IPR008041">
    <property type="entry name" value="Peptidase_C23"/>
</dbReference>
<protein>
    <submittedName>
        <fullName evidence="14">RNA-dependent RNA polymerase</fullName>
    </submittedName>
</protein>
<dbReference type="SUPFAM" id="SSF56672">
    <property type="entry name" value="DNA/RNA polymerases"/>
    <property type="match status" value="1"/>
</dbReference>
<keyword evidence="8" id="KW-0693">Viral RNA replication</keyword>
<dbReference type="PROSITE" id="PS50507">
    <property type="entry name" value="RDRP_SSRNA_POS"/>
    <property type="match status" value="1"/>
</dbReference>
<evidence type="ECO:0000256" key="5">
    <source>
        <dbReference type="ARBA" id="ARBA00022741"/>
    </source>
</evidence>
<feature type="domain" description="Alphavirus-like MT" evidence="13">
    <location>
        <begin position="63"/>
        <end position="254"/>
    </location>
</feature>
<evidence type="ECO:0000259" key="13">
    <source>
        <dbReference type="PROSITE" id="PS51743"/>
    </source>
</evidence>
<evidence type="ECO:0000256" key="4">
    <source>
        <dbReference type="ARBA" id="ARBA00022695"/>
    </source>
</evidence>
<feature type="domain" description="Peptidase C23" evidence="11">
    <location>
        <begin position="990"/>
        <end position="1080"/>
    </location>
</feature>
<keyword evidence="7" id="KW-0067">ATP-binding</keyword>
<evidence type="ECO:0000259" key="10">
    <source>
        <dbReference type="PROSITE" id="PS50802"/>
    </source>
</evidence>
<evidence type="ECO:0000259" key="12">
    <source>
        <dbReference type="PROSITE" id="PS51657"/>
    </source>
</evidence>
<evidence type="ECO:0000256" key="8">
    <source>
        <dbReference type="ARBA" id="ARBA00022953"/>
    </source>
</evidence>
<dbReference type="GO" id="GO:0039694">
    <property type="term" value="P:viral RNA genome replication"/>
    <property type="evidence" value="ECO:0007669"/>
    <property type="project" value="InterPro"/>
</dbReference>
<dbReference type="GO" id="GO:0006396">
    <property type="term" value="P:RNA processing"/>
    <property type="evidence" value="ECO:0007669"/>
    <property type="project" value="InterPro"/>
</dbReference>
<dbReference type="GO" id="GO:0016817">
    <property type="term" value="F:hydrolase activity, acting on acid anhydrides"/>
    <property type="evidence" value="ECO:0007669"/>
    <property type="project" value="InterPro"/>
</dbReference>
<keyword evidence="4" id="KW-0548">Nucleotidyltransferase</keyword>
<dbReference type="EMBL" id="MT114149">
    <property type="protein sequence ID" value="QQV74413.1"/>
    <property type="molecule type" value="Genomic_RNA"/>
</dbReference>
<dbReference type="PROSITE" id="PS51743">
    <property type="entry name" value="ALPHAVIRUS_MT"/>
    <property type="match status" value="1"/>
</dbReference>
<keyword evidence="5" id="KW-0547">Nucleotide-binding</keyword>
<dbReference type="CDD" id="cd22792">
    <property type="entry name" value="OTU_RDRP-like"/>
    <property type="match status" value="1"/>
</dbReference>
<evidence type="ECO:0000256" key="3">
    <source>
        <dbReference type="ARBA" id="ARBA00022679"/>
    </source>
</evidence>
<dbReference type="PROSITE" id="PS50802">
    <property type="entry name" value="OTU"/>
    <property type="match status" value="1"/>
</dbReference>
<dbReference type="GO" id="GO:0006351">
    <property type="term" value="P:DNA-templated transcription"/>
    <property type="evidence" value="ECO:0007669"/>
    <property type="project" value="InterPro"/>
</dbReference>
<proteinExistence type="inferred from homology"/>
<organism evidence="14">
    <name type="scientific">Potato virus M</name>
    <dbReference type="NCBI Taxonomy" id="12167"/>
    <lineage>
        <taxon>Viruses</taxon>
        <taxon>Riboviria</taxon>
        <taxon>Orthornavirae</taxon>
        <taxon>Kitrinoviricota</taxon>
        <taxon>Alsuviricetes</taxon>
        <taxon>Tymovirales</taxon>
        <taxon>Betaflexiviridae</taxon>
        <taxon>Quinvirinae</taxon>
        <taxon>Carlavirus</taxon>
        <taxon>Carlavirus misolani</taxon>
    </lineage>
</organism>
<sequence length="1965" mass="221979">MALTYRTPMEDIVNCFEPATQAVIANSAATLYKQFEEQHCQYFNYYLSPLAKRKLSTAGVYLSPYSAVVHSHPVCKTLENYLLYSVLPSYVNSSFFFVGIKERKLQLLKSKCRNLDSVQCINRYVTSADRMRYNQDFVPYSSLEHEELIHKGQGLDNETLRSLVGPLRRHKARNLFLHDELHYWSSKVLIDFLDVMRPDKLLGTVVYPPELLFKQTRSLNEWCYTYDIVGDTIMFFPDGVQSEGYQQPLKGGYLLGARSLKLPDGTIYMVDVLCSKFAHHLVSITKGEAVAPTHRAFGPFEAVASDAIASLSPDYPVCFPVSYEVVNKIYRYLRTLKKPDEQSAIAKLSQIIAEPSGREIDFVECFARLVIQNSSMCATIMPEQLKEFLGTWLGRMPAVLARRFSSVRAVCINKFIRGMRPYSFTLRLNDITWWNLWDNSYSWFFDTETELNVPEKMDALFTSTASGVTAHVRSRPYAGLPSLVDRGWDPLLIVEPKKMLRALRSMFLRGVWSEHMRVVSRSYVLGYVKARLGASALVAKLSRRGKERRVLEPWEVLGLPDEEGLYRYMVSPCNSRLRPLHFELGLAWFVRNDRGNQRCLTNYCEGKEAVLSVATNWGTVLQELRVSRHSHLVRLEMRGKRESTGKTSTAPVTIAPEIAREVEAALKVELGAIACDCGARHEQRILLCSELNLCVREQVGHVTVGLHARANGKFTWKGVVLTNNGWSKSLDLWTDVNLIEPAYDVAVRMQYGKQERVNLILPELRGVEHCKGVTVANLRKCGAFAVECVPNEPCAGADGPHTVRIAGEDCGDHSCYMVGLEKMNDVIVFLKSSASPGANRDKEKIVVDVPGAEASGSSGSTNEEVYIGGVLCREGPPAREMSFKRVSVPGDGSCFWHSVAYLVGMQHMELKRLCTSHEFNDAALNAELALCKAPGAFATRAAILSAAIRLRAEIRVHNAGTGRVHTFTPESKTIVLDLWLEGEHFEPQVLRNGCVIEAVAQVLSRRCGDVLAVIEEKCCEEVVASVQAGRGLNLQHVEIVLQCFGIAGYCSFEGKEVVLNAAGGLSACFNIEDEHMSYCGRRKDPCSSLISGAQHGKLFSEAALLDLESCGLKVDFLPNCVRAGILADSMHQGATGVLGSALFNNKRNMRGKVSRVEPLSVHVITGTFGSGKSTLFKKLLKHGAGKSLDFVSPRRALADDFRKAVGLSERGERARAGQENWRVTTLETFLSKVEFLTQGQVVIFDEMQLYPPGYFDLAIGMMRVDVRAFLVGDPAQSDYDSEKDRVVLGAMEENVHMLLDAREYTYKIKSHRFLNSNYIGRLPCEIAREDCTIDEPHVLRMHLENLHDLAEEYKSVVLVSSFDEKMVVCAHLPDAKVLTFGESTGLTFMYGAIYISAVSERTNERRWITALSRFRFNLCLVNCSGMDYQQLACRFKGRVLAKFLCRSAEVKDLIGMLPGKPQFKDEYTSLIGKDEGVREEKLAGDPWLKTMVNLYQAPDVEIAEDPEVVMQEEWFRTHLPRDELESVRAQWVHKIMAKEFREVRMGDMVSEQFTDEHTKQLGAKQLTNAAERFETIYPRHRASDTVTFLMAVKKRLSFSNPGKEKGKLHHAAGYGKALLNEFLKRVPLKPNHNVKFMDEALWNFEEKKLSKSAATIENHAGRSCRDWPIDVAQIFSKSQLCTKFDNRFRVAKAAQSIVCFQHAVLCRFAPYMRYIEMKVHEVLPKNFYIHSGKGLDELDAWVKLGKFDGICTESDYEAFDASQDEFIMAFELELMKYLRLPRDLIEDYKFIKTSLGSKLGSFAIMRFSGEASTFLFNTLANMLFTFMRYHIRGDEYICFAGDDMCASRRLQPTKRFAHFLDKLKLKAKVQFVSKPTFCGWHLCPDGIYKKPQLVLERMCIAKEMNNLSNCIDNYAIEVAYAYKLGERAVNRMDEEEVAAFYNCVRIIVRNKHLIRSDVKKVFEVL</sequence>
<keyword evidence="2 14" id="KW-0696">RNA-directed RNA polymerase</keyword>
<dbReference type="GO" id="GO:0003968">
    <property type="term" value="F:RNA-directed RNA polymerase activity"/>
    <property type="evidence" value="ECO:0007669"/>
    <property type="project" value="UniProtKB-KW"/>
</dbReference>
<evidence type="ECO:0000259" key="11">
    <source>
        <dbReference type="PROSITE" id="PS51492"/>
    </source>
</evidence>
<evidence type="ECO:0000256" key="2">
    <source>
        <dbReference type="ARBA" id="ARBA00022484"/>
    </source>
</evidence>
<dbReference type="PROSITE" id="PS51657">
    <property type="entry name" value="PSRV_HELICASE"/>
    <property type="match status" value="1"/>
</dbReference>
<dbReference type="InterPro" id="IPR007094">
    <property type="entry name" value="RNA-dir_pol_PSvirus"/>
</dbReference>
<dbReference type="InterPro" id="IPR002588">
    <property type="entry name" value="Alphavirus-like_MT_dom"/>
</dbReference>
<dbReference type="InterPro" id="IPR003323">
    <property type="entry name" value="OTU_dom"/>
</dbReference>
<dbReference type="Pfam" id="PF01443">
    <property type="entry name" value="Viral_helicase1"/>
    <property type="match status" value="1"/>
</dbReference>
<dbReference type="GO" id="GO:0003723">
    <property type="term" value="F:RNA binding"/>
    <property type="evidence" value="ECO:0007669"/>
    <property type="project" value="InterPro"/>
</dbReference>
<accession>A0A7U0FXM6</accession>
<dbReference type="Pfam" id="PF01660">
    <property type="entry name" value="Vmethyltransf"/>
    <property type="match status" value="1"/>
</dbReference>
<comment type="similarity">
    <text evidence="1">Belongs to the potexviruses/carlaviruses RNA replication protein family.</text>
</comment>
<dbReference type="CDD" id="cd23245">
    <property type="entry name" value="Betaflexiviridae_RdRp"/>
    <property type="match status" value="1"/>
</dbReference>
<dbReference type="Gene3D" id="3.90.70.80">
    <property type="match status" value="1"/>
</dbReference>
<evidence type="ECO:0000259" key="9">
    <source>
        <dbReference type="PROSITE" id="PS50507"/>
    </source>
</evidence>
<feature type="domain" description="(+)RNA virus helicase C-terminal" evidence="12">
    <location>
        <begin position="1141"/>
        <end position="1454"/>
    </location>
</feature>
<feature type="domain" description="OTU" evidence="10">
    <location>
        <begin position="883"/>
        <end position="991"/>
    </location>
</feature>
<dbReference type="PROSITE" id="PS51492">
    <property type="entry name" value="PEPTIDASE_C23"/>
    <property type="match status" value="1"/>
</dbReference>
<dbReference type="GO" id="GO:0005524">
    <property type="term" value="F:ATP binding"/>
    <property type="evidence" value="ECO:0007669"/>
    <property type="project" value="UniProtKB-KW"/>
</dbReference>
<dbReference type="InterPro" id="IPR043502">
    <property type="entry name" value="DNA/RNA_pol_sf"/>
</dbReference>
<dbReference type="Gene3D" id="3.40.50.300">
    <property type="entry name" value="P-loop containing nucleotide triphosphate hydrolases"/>
    <property type="match status" value="1"/>
</dbReference>
<evidence type="ECO:0000256" key="6">
    <source>
        <dbReference type="ARBA" id="ARBA00022801"/>
    </source>
</evidence>
<dbReference type="SUPFAM" id="SSF52540">
    <property type="entry name" value="P-loop containing nucleoside triphosphate hydrolases"/>
    <property type="match status" value="1"/>
</dbReference>
<dbReference type="InterPro" id="IPR027417">
    <property type="entry name" value="P-loop_NTPase"/>
</dbReference>
<keyword evidence="6" id="KW-0378">Hydrolase</keyword>
<name>A0A7U0FXM6_9VIRU</name>
<dbReference type="InterPro" id="IPR001788">
    <property type="entry name" value="RNA-dep_RNA_pol_alsuvir"/>
</dbReference>